<reference evidence="2 3" key="1">
    <citation type="journal article" date="2015" name="Genome Announc.">
        <title>Complete Genome Sequence of Citrobacter freundii Myophage Moon.</title>
        <authorList>
            <person name="Edwards G.B."/>
            <person name="Luna A.J."/>
            <person name="Hernandez A.C."/>
            <person name="Kuty Everett G.F."/>
        </authorList>
    </citation>
    <scope>NUCLEOTIDE SEQUENCE [LARGE SCALE GENOMIC DNA]</scope>
</reference>
<feature type="transmembrane region" description="Helical" evidence="1">
    <location>
        <begin position="21"/>
        <end position="47"/>
    </location>
</feature>
<sequence length="65" mass="7078">MSEETEKKSLKTQIKDQKGKIILVGAISAAVATWNYIIIPFALAYGITLPPVPLEQVISHIMVGI</sequence>
<accession>A0A0A0YQ00</accession>
<dbReference type="EMBL" id="KM236240">
    <property type="protein sequence ID" value="AIX12006.1"/>
    <property type="molecule type" value="Genomic_DNA"/>
</dbReference>
<evidence type="ECO:0000313" key="3">
    <source>
        <dbReference type="Proteomes" id="UP000030323"/>
    </source>
</evidence>
<evidence type="ECO:0000313" key="2">
    <source>
        <dbReference type="EMBL" id="AIX12006.1"/>
    </source>
</evidence>
<evidence type="ECO:0000256" key="1">
    <source>
        <dbReference type="SAM" id="Phobius"/>
    </source>
</evidence>
<dbReference type="Proteomes" id="UP000030323">
    <property type="component" value="Segment"/>
</dbReference>
<keyword evidence="3" id="KW-1185">Reference proteome</keyword>
<dbReference type="KEGG" id="vg:24721634"/>
<dbReference type="RefSeq" id="YP_009146468.1">
    <property type="nucleotide sequence ID" value="NC_027331.1"/>
</dbReference>
<dbReference type="GeneID" id="24721634"/>
<gene>
    <name evidence="2" type="ORF">CPT_Moon35</name>
</gene>
<keyword evidence="1" id="KW-1133">Transmembrane helix</keyword>
<organism evidence="2 3">
    <name type="scientific">Citrobacter phage Moon</name>
    <dbReference type="NCBI Taxonomy" id="1540095"/>
    <lineage>
        <taxon>Viruses</taxon>
        <taxon>Duplodnaviria</taxon>
        <taxon>Heunggongvirae</taxon>
        <taxon>Uroviricota</taxon>
        <taxon>Caudoviricetes</taxon>
        <taxon>Pantevenvirales</taxon>
        <taxon>Straboviridae</taxon>
        <taxon>Tevenvirinae</taxon>
        <taxon>Moonvirus</taxon>
        <taxon>Moonvirus moon</taxon>
    </lineage>
</organism>
<protein>
    <submittedName>
        <fullName evidence="2">Uncharacterized protein</fullName>
    </submittedName>
</protein>
<proteinExistence type="predicted"/>
<keyword evidence="1" id="KW-0812">Transmembrane</keyword>
<keyword evidence="1" id="KW-0472">Membrane</keyword>
<name>A0A0A0YQ00_9CAUD</name>